<dbReference type="SUPFAM" id="SSF50494">
    <property type="entry name" value="Trypsin-like serine proteases"/>
    <property type="match status" value="1"/>
</dbReference>
<keyword evidence="4" id="KW-0812">Transmembrane</keyword>
<evidence type="ECO:0000313" key="7">
    <source>
        <dbReference type="Proteomes" id="UP001299068"/>
    </source>
</evidence>
<keyword evidence="3" id="KW-0378">Hydrolase</keyword>
<comment type="caution">
    <text evidence="6">The sequence shown here is derived from an EMBL/GenBank/DDBJ whole genome shotgun (WGS) entry which is preliminary data.</text>
</comment>
<evidence type="ECO:0000256" key="2">
    <source>
        <dbReference type="ARBA" id="ARBA00022670"/>
    </source>
</evidence>
<dbReference type="InterPro" id="IPR001940">
    <property type="entry name" value="Peptidase_S1C"/>
</dbReference>
<feature type="transmembrane region" description="Helical" evidence="4">
    <location>
        <begin position="24"/>
        <end position="47"/>
    </location>
</feature>
<name>A0ABS7KZL3_CLOSR</name>
<dbReference type="Pfam" id="PF13365">
    <property type="entry name" value="Trypsin_2"/>
    <property type="match status" value="1"/>
</dbReference>
<gene>
    <name evidence="6" type="ORF">K5V21_11375</name>
</gene>
<dbReference type="RefSeq" id="WP_221861353.1">
    <property type="nucleotide sequence ID" value="NZ_JAIKTU010000008.1"/>
</dbReference>
<dbReference type="Proteomes" id="UP001299068">
    <property type="component" value="Unassembled WGS sequence"/>
</dbReference>
<keyword evidence="2" id="KW-0645">Protease</keyword>
<keyword evidence="4" id="KW-0472">Membrane</keyword>
<protein>
    <submittedName>
        <fullName evidence="6">Trypsin-like peptidase domain-containing protein</fullName>
    </submittedName>
</protein>
<evidence type="ECO:0000256" key="1">
    <source>
        <dbReference type="ARBA" id="ARBA00010541"/>
    </source>
</evidence>
<proteinExistence type="inferred from homology"/>
<dbReference type="Gene3D" id="2.40.10.120">
    <property type="match status" value="1"/>
</dbReference>
<dbReference type="SMART" id="SM00228">
    <property type="entry name" value="PDZ"/>
    <property type="match status" value="1"/>
</dbReference>
<feature type="domain" description="PDZ" evidence="5">
    <location>
        <begin position="268"/>
        <end position="352"/>
    </location>
</feature>
<dbReference type="PANTHER" id="PTHR22939">
    <property type="entry name" value="SERINE PROTEASE FAMILY S1C HTRA-RELATED"/>
    <property type="match status" value="1"/>
</dbReference>
<dbReference type="PANTHER" id="PTHR22939:SF129">
    <property type="entry name" value="SERINE PROTEASE HTRA2, MITOCHONDRIAL"/>
    <property type="match status" value="1"/>
</dbReference>
<organism evidence="6 7">
    <name type="scientific">Clostridium sardiniense</name>
    <name type="common">Clostridium absonum</name>
    <dbReference type="NCBI Taxonomy" id="29369"/>
    <lineage>
        <taxon>Bacteria</taxon>
        <taxon>Bacillati</taxon>
        <taxon>Bacillota</taxon>
        <taxon>Clostridia</taxon>
        <taxon>Eubacteriales</taxon>
        <taxon>Clostridiaceae</taxon>
        <taxon>Clostridium</taxon>
    </lineage>
</organism>
<dbReference type="InterPro" id="IPR036034">
    <property type="entry name" value="PDZ_sf"/>
</dbReference>
<dbReference type="Gene3D" id="2.30.42.10">
    <property type="match status" value="1"/>
</dbReference>
<sequence length="363" mass="39279">MKNSKDKNGTINIKSKKKIITQKSLLIVLVVLLVAVMTGIISVEYVLNKLNVRNINENNDISSIKTGAITEGNIKKVISEVAPSLVTVGDSVSNLEPHKLPNTNSTGVVIAKDGLIATSYSNIKDYKNIFVELPSKGFKPMKGVLLGYNKNADIALVKISANDLNPIKISADKSIKPGNIVYALGNSNGDSYIGLITPGIITSTNHNVNVEDSNYEAIQTSAIMNEENYGGVLCNSSGELIGINSKYLTDKYSRDGLFFAASSEAMKAVTNEIIKDADVLGIRGSEVEVDNEYKKGFYIESLSEDGKAAKSGLKPTDIILTANGKPILSYDDLIDITKNSKKDKKIELQILRDGKMQKLDMAI</sequence>
<evidence type="ECO:0000256" key="3">
    <source>
        <dbReference type="ARBA" id="ARBA00022801"/>
    </source>
</evidence>
<dbReference type="SUPFAM" id="SSF50156">
    <property type="entry name" value="PDZ domain-like"/>
    <property type="match status" value="1"/>
</dbReference>
<comment type="similarity">
    <text evidence="1">Belongs to the peptidase S1C family.</text>
</comment>
<dbReference type="InterPro" id="IPR009003">
    <property type="entry name" value="Peptidase_S1_PA"/>
</dbReference>
<evidence type="ECO:0000259" key="5">
    <source>
        <dbReference type="PROSITE" id="PS50106"/>
    </source>
</evidence>
<dbReference type="InterPro" id="IPR001478">
    <property type="entry name" value="PDZ"/>
</dbReference>
<dbReference type="PRINTS" id="PR00834">
    <property type="entry name" value="PROTEASES2C"/>
</dbReference>
<keyword evidence="7" id="KW-1185">Reference proteome</keyword>
<dbReference type="Pfam" id="PF13180">
    <property type="entry name" value="PDZ_2"/>
    <property type="match status" value="1"/>
</dbReference>
<dbReference type="EMBL" id="JAIKTU010000008">
    <property type="protein sequence ID" value="MBY0756048.1"/>
    <property type="molecule type" value="Genomic_DNA"/>
</dbReference>
<accession>A0ABS7KZL3</accession>
<dbReference type="PROSITE" id="PS50106">
    <property type="entry name" value="PDZ"/>
    <property type="match status" value="1"/>
</dbReference>
<evidence type="ECO:0000256" key="4">
    <source>
        <dbReference type="SAM" id="Phobius"/>
    </source>
</evidence>
<reference evidence="6 7" key="1">
    <citation type="journal article" date="2021" name="Cell Host Microbe">
        <title>in vivo commensal control of Clostridioides difficile virulence.</title>
        <authorList>
            <person name="Girinathan B.P."/>
            <person name="Dibenedetto N."/>
            <person name="Worley J.N."/>
            <person name="Peltier J."/>
            <person name="Arrieta-Ortiz M.L."/>
            <person name="Rupa Christinal Immanuel S."/>
            <person name="Lavin R."/>
            <person name="Delaney M.L."/>
            <person name="Cummins C."/>
            <person name="Hoffmann M."/>
            <person name="Luo Y."/>
            <person name="Gonzalez-Escalona N."/>
            <person name="Allard M."/>
            <person name="Onderdonk A.B."/>
            <person name="Gerber G.K."/>
            <person name="Sonenshein A.L."/>
            <person name="Baliga N."/>
            <person name="Dupuy B."/>
            <person name="Bry L."/>
        </authorList>
    </citation>
    <scope>NUCLEOTIDE SEQUENCE [LARGE SCALE GENOMIC DNA]</scope>
    <source>
        <strain evidence="6 7">DSM 599</strain>
    </source>
</reference>
<evidence type="ECO:0000313" key="6">
    <source>
        <dbReference type="EMBL" id="MBY0756048.1"/>
    </source>
</evidence>
<keyword evidence="4" id="KW-1133">Transmembrane helix</keyword>